<dbReference type="Proteomes" id="UP000006591">
    <property type="component" value="Chromosome 1"/>
</dbReference>
<feature type="region of interest" description="Disordered" evidence="1">
    <location>
        <begin position="1"/>
        <end position="32"/>
    </location>
</feature>
<reference evidence="2" key="1">
    <citation type="submission" date="2015-04" db="UniProtKB">
        <authorList>
            <consortium name="EnsemblPlants"/>
        </authorList>
    </citation>
    <scope>IDENTIFICATION</scope>
    <source>
        <strain evidence="2">SL10</strain>
    </source>
</reference>
<organism evidence="2">
    <name type="scientific">Oryza nivara</name>
    <name type="common">Indian wild rice</name>
    <name type="synonym">Oryza sativa f. spontanea</name>
    <dbReference type="NCBI Taxonomy" id="4536"/>
    <lineage>
        <taxon>Eukaryota</taxon>
        <taxon>Viridiplantae</taxon>
        <taxon>Streptophyta</taxon>
        <taxon>Embryophyta</taxon>
        <taxon>Tracheophyta</taxon>
        <taxon>Spermatophyta</taxon>
        <taxon>Magnoliopsida</taxon>
        <taxon>Liliopsida</taxon>
        <taxon>Poales</taxon>
        <taxon>Poaceae</taxon>
        <taxon>BOP clade</taxon>
        <taxon>Oryzoideae</taxon>
        <taxon>Oryzeae</taxon>
        <taxon>Oryzinae</taxon>
        <taxon>Oryza</taxon>
    </lineage>
</organism>
<proteinExistence type="predicted"/>
<dbReference type="AlphaFoldDB" id="A0A0E0FMG0"/>
<dbReference type="Gramene" id="ONIVA01G20160.1">
    <property type="protein sequence ID" value="ONIVA01G20160.1"/>
    <property type="gene ID" value="ONIVA01G20160"/>
</dbReference>
<dbReference type="HOGENOM" id="CLU_2296214_0_0_1"/>
<evidence type="ECO:0000313" key="3">
    <source>
        <dbReference type="Proteomes" id="UP000006591"/>
    </source>
</evidence>
<reference evidence="2" key="2">
    <citation type="submission" date="2018-04" db="EMBL/GenBank/DDBJ databases">
        <title>OnivRS2 (Oryza nivara Reference Sequence Version 2).</title>
        <authorList>
            <person name="Zhang J."/>
            <person name="Kudrna D."/>
            <person name="Lee S."/>
            <person name="Talag J."/>
            <person name="Rajasekar S."/>
            <person name="Welchert J."/>
            <person name="Hsing Y.-I."/>
            <person name="Wing R.A."/>
        </authorList>
    </citation>
    <scope>NUCLEOTIDE SEQUENCE [LARGE SCALE GENOMIC DNA]</scope>
</reference>
<keyword evidence="3" id="KW-1185">Reference proteome</keyword>
<sequence length="101" mass="10840">MAGDTTVTSCSLKRPRRLRSLQPPPAALHHRDAPSLRRLRLLQSSACRCLPAHCVVVACSRRTSSARNKRRRLRSLQAAAAAACSPPVGLGMGNSWDGPDG</sequence>
<accession>A0A0E0FMG0</accession>
<protein>
    <submittedName>
        <fullName evidence="2">Uncharacterized protein</fullName>
    </submittedName>
</protein>
<evidence type="ECO:0000256" key="1">
    <source>
        <dbReference type="SAM" id="MobiDB-lite"/>
    </source>
</evidence>
<evidence type="ECO:0000313" key="2">
    <source>
        <dbReference type="EnsemblPlants" id="ONIVA01G20160.1"/>
    </source>
</evidence>
<feature type="compositionally biased region" description="Polar residues" evidence="1">
    <location>
        <begin position="1"/>
        <end position="10"/>
    </location>
</feature>
<dbReference type="EnsemblPlants" id="ONIVA01G20160.1">
    <property type="protein sequence ID" value="ONIVA01G20160.1"/>
    <property type="gene ID" value="ONIVA01G20160"/>
</dbReference>
<name>A0A0E0FMG0_ORYNI</name>